<name>A0A5B8URP1_9SPHI</name>
<organism evidence="1 2">
    <name type="scientific">Mucilaginibacter ginsenosidivorans</name>
    <dbReference type="NCBI Taxonomy" id="398053"/>
    <lineage>
        <taxon>Bacteria</taxon>
        <taxon>Pseudomonadati</taxon>
        <taxon>Bacteroidota</taxon>
        <taxon>Sphingobacteriia</taxon>
        <taxon>Sphingobacteriales</taxon>
        <taxon>Sphingobacteriaceae</taxon>
        <taxon>Mucilaginibacter</taxon>
    </lineage>
</organism>
<accession>A0A5B8URP1</accession>
<sequence>MKSIIVVTSVFILAIAMAWGCKKPYLGPAIVSKDSYLVIEGLINTGPDSTFIKLTRTVKLSDIAKPSGELNATVTIEGDNNSSYQLTEAGGGLYQSPPLYLGTNAKYRLRVKTASNEEYLSDFVEAKETPDIDSVSYEVQNDGVQFYVNSHDAANKTRYYRWDFDETWGYHAFARSYFKIGGDGYPELRVAPEDKIYGCYRSNPGVQILTATTTKLSQDVVLHQPLDFISQGSGKISHGYSLLLRQYALTEAGYSYWENLKKNTEEIGSIFDAQPSELPSNIHCLSEPGKPVIGFVSASSVKSKRVFVNNFIAGLFVPDYIAPPTADECKGGAILIEPQVSFQYRLKQLTGTGDTVLLNGIYNRMGVLLGYGYAARNCADCRTKAPYGTNLAPAFWPIPQRF</sequence>
<evidence type="ECO:0000313" key="1">
    <source>
        <dbReference type="EMBL" id="QEC61385.1"/>
    </source>
</evidence>
<dbReference type="RefSeq" id="WP_147029963.1">
    <property type="nucleotide sequence ID" value="NZ_CP042436.1"/>
</dbReference>
<reference evidence="1 2" key="1">
    <citation type="journal article" date="2017" name="Curr. Microbiol.">
        <title>Mucilaginibacter ginsenosidivorans sp. nov., Isolated from Soil of Ginseng Field.</title>
        <authorList>
            <person name="Kim M.M."/>
            <person name="Siddiqi M.Z."/>
            <person name="Im W.T."/>
        </authorList>
    </citation>
    <scope>NUCLEOTIDE SEQUENCE [LARGE SCALE GENOMIC DNA]</scope>
    <source>
        <strain evidence="1 2">Gsoil 3017</strain>
    </source>
</reference>
<dbReference type="OrthoDB" id="1062680at2"/>
<dbReference type="Proteomes" id="UP000321479">
    <property type="component" value="Chromosome"/>
</dbReference>
<gene>
    <name evidence="1" type="ORF">FRZ54_01900</name>
</gene>
<dbReference type="KEGG" id="mgin:FRZ54_01900"/>
<dbReference type="Pfam" id="PF14054">
    <property type="entry name" value="DUF4249"/>
    <property type="match status" value="1"/>
</dbReference>
<protein>
    <submittedName>
        <fullName evidence="1">DUF4249 domain-containing protein</fullName>
    </submittedName>
</protein>
<dbReference type="AlphaFoldDB" id="A0A5B8URP1"/>
<keyword evidence="2" id="KW-1185">Reference proteome</keyword>
<evidence type="ECO:0000313" key="2">
    <source>
        <dbReference type="Proteomes" id="UP000321479"/>
    </source>
</evidence>
<proteinExistence type="predicted"/>
<dbReference type="EMBL" id="CP042436">
    <property type="protein sequence ID" value="QEC61385.1"/>
    <property type="molecule type" value="Genomic_DNA"/>
</dbReference>
<dbReference type="InterPro" id="IPR025345">
    <property type="entry name" value="DUF4249"/>
</dbReference>